<gene>
    <name evidence="2" type="ORF">IWX46DRAFT_142378</name>
</gene>
<keyword evidence="1" id="KW-0812">Transmembrane</keyword>
<organism evidence="2 3">
    <name type="scientific">Phyllosticta citricarpa</name>
    <dbReference type="NCBI Taxonomy" id="55181"/>
    <lineage>
        <taxon>Eukaryota</taxon>
        <taxon>Fungi</taxon>
        <taxon>Dikarya</taxon>
        <taxon>Ascomycota</taxon>
        <taxon>Pezizomycotina</taxon>
        <taxon>Dothideomycetes</taxon>
        <taxon>Dothideomycetes incertae sedis</taxon>
        <taxon>Botryosphaeriales</taxon>
        <taxon>Phyllostictaceae</taxon>
        <taxon>Phyllosticta</taxon>
    </lineage>
</organism>
<keyword evidence="3" id="KW-1185">Reference proteome</keyword>
<reference evidence="2 3" key="1">
    <citation type="submission" date="2024-04" db="EMBL/GenBank/DDBJ databases">
        <title>Phyllosticta paracitricarpa is synonymous to the EU quarantine fungus P. citricarpa based on phylogenomic analyses.</title>
        <authorList>
            <consortium name="Lawrence Berkeley National Laboratory"/>
            <person name="Van Ingen-Buijs V.A."/>
            <person name="Van Westerhoven A.C."/>
            <person name="Haridas S."/>
            <person name="Skiadas P."/>
            <person name="Martin F."/>
            <person name="Groenewald J.Z."/>
            <person name="Crous P.W."/>
            <person name="Seidl M.F."/>
        </authorList>
    </citation>
    <scope>NUCLEOTIDE SEQUENCE [LARGE SCALE GENOMIC DNA]</scope>
    <source>
        <strain evidence="2 3">CBS 122670</strain>
    </source>
</reference>
<protein>
    <submittedName>
        <fullName evidence="2">Uncharacterized protein</fullName>
    </submittedName>
</protein>
<feature type="transmembrane region" description="Helical" evidence="1">
    <location>
        <begin position="166"/>
        <end position="193"/>
    </location>
</feature>
<keyword evidence="1" id="KW-1133">Transmembrane helix</keyword>
<evidence type="ECO:0000313" key="2">
    <source>
        <dbReference type="EMBL" id="KAK7555840.1"/>
    </source>
</evidence>
<comment type="caution">
    <text evidence="2">The sequence shown here is derived from an EMBL/GenBank/DDBJ whole genome shotgun (WGS) entry which is preliminary data.</text>
</comment>
<accession>A0ABR1MQ86</accession>
<dbReference type="EMBL" id="JBBPDW010000002">
    <property type="protein sequence ID" value="KAK7555840.1"/>
    <property type="molecule type" value="Genomic_DNA"/>
</dbReference>
<name>A0ABR1MQ86_9PEZI</name>
<dbReference type="Proteomes" id="UP001365128">
    <property type="component" value="Unassembled WGS sequence"/>
</dbReference>
<evidence type="ECO:0000313" key="3">
    <source>
        <dbReference type="Proteomes" id="UP001365128"/>
    </source>
</evidence>
<sequence length="199" mass="22068">MPSKSTSNKLFPVQSESCYPLMCKVLVLCNDSEHSTSSFRDDFPSAQHLHNYQSSARQQSLPIFHFHHPFLLLSPLVAPEPHVGASSHSTSWRRRKKHGQTKPFVSRPTSFAYLPTSQAGEWRSSRFSAVSLLFVYAVATATGKLRRFDVSLLGGMTLVLSVWSRMVFATALMLCSLEMVGVGRLALLLLLGVSGIELK</sequence>
<proteinExistence type="predicted"/>
<evidence type="ECO:0000256" key="1">
    <source>
        <dbReference type="SAM" id="Phobius"/>
    </source>
</evidence>
<keyword evidence="1" id="KW-0472">Membrane</keyword>